<dbReference type="EMBL" id="JBITYG010000003">
    <property type="protein sequence ID" value="MFI9101274.1"/>
    <property type="molecule type" value="Genomic_DNA"/>
</dbReference>
<dbReference type="Pfam" id="PF00561">
    <property type="entry name" value="Abhydrolase_1"/>
    <property type="match status" value="1"/>
</dbReference>
<dbReference type="PANTHER" id="PTHR43798">
    <property type="entry name" value="MONOACYLGLYCEROL LIPASE"/>
    <property type="match status" value="1"/>
</dbReference>
<dbReference type="PANTHER" id="PTHR43798:SF33">
    <property type="entry name" value="HYDROLASE, PUTATIVE (AFU_ORTHOLOGUE AFUA_2G14860)-RELATED"/>
    <property type="match status" value="1"/>
</dbReference>
<dbReference type="RefSeq" id="WP_399647575.1">
    <property type="nucleotide sequence ID" value="NZ_JBITYG010000003.1"/>
</dbReference>
<accession>A0ABW8C4C2</accession>
<dbReference type="Proteomes" id="UP001614394">
    <property type="component" value="Unassembled WGS sequence"/>
</dbReference>
<dbReference type="InterPro" id="IPR000073">
    <property type="entry name" value="AB_hydrolase_1"/>
</dbReference>
<dbReference type="GO" id="GO:0016787">
    <property type="term" value="F:hydrolase activity"/>
    <property type="evidence" value="ECO:0007669"/>
    <property type="project" value="UniProtKB-KW"/>
</dbReference>
<dbReference type="PRINTS" id="PR00111">
    <property type="entry name" value="ABHYDROLASE"/>
</dbReference>
<evidence type="ECO:0000259" key="2">
    <source>
        <dbReference type="Pfam" id="PF00561"/>
    </source>
</evidence>
<comment type="caution">
    <text evidence="3">The sequence shown here is derived from an EMBL/GenBank/DDBJ whole genome shotgun (WGS) entry which is preliminary data.</text>
</comment>
<feature type="region of interest" description="Disordered" evidence="1">
    <location>
        <begin position="1"/>
        <end position="20"/>
    </location>
</feature>
<dbReference type="Gene3D" id="3.40.50.1820">
    <property type="entry name" value="alpha/beta hydrolase"/>
    <property type="match status" value="1"/>
</dbReference>
<evidence type="ECO:0000256" key="1">
    <source>
        <dbReference type="SAM" id="MobiDB-lite"/>
    </source>
</evidence>
<gene>
    <name evidence="3" type="ORF">ACIGXA_12185</name>
</gene>
<proteinExistence type="predicted"/>
<name>A0ABW8C4C2_9ACTN</name>
<feature type="compositionally biased region" description="Low complexity" evidence="1">
    <location>
        <begin position="7"/>
        <end position="17"/>
    </location>
</feature>
<dbReference type="InterPro" id="IPR050266">
    <property type="entry name" value="AB_hydrolase_sf"/>
</dbReference>
<evidence type="ECO:0000313" key="4">
    <source>
        <dbReference type="Proteomes" id="UP001614394"/>
    </source>
</evidence>
<organism evidence="3 4">
    <name type="scientific">Streptomyces fildesensis</name>
    <dbReference type="NCBI Taxonomy" id="375757"/>
    <lineage>
        <taxon>Bacteria</taxon>
        <taxon>Bacillati</taxon>
        <taxon>Actinomycetota</taxon>
        <taxon>Actinomycetes</taxon>
        <taxon>Kitasatosporales</taxon>
        <taxon>Streptomycetaceae</taxon>
        <taxon>Streptomyces</taxon>
    </lineage>
</organism>
<dbReference type="InterPro" id="IPR029058">
    <property type="entry name" value="AB_hydrolase_fold"/>
</dbReference>
<evidence type="ECO:0000313" key="3">
    <source>
        <dbReference type="EMBL" id="MFI9101274.1"/>
    </source>
</evidence>
<feature type="domain" description="AB hydrolase-1" evidence="2">
    <location>
        <begin position="37"/>
        <end position="142"/>
    </location>
</feature>
<reference evidence="3 4" key="1">
    <citation type="submission" date="2024-10" db="EMBL/GenBank/DDBJ databases">
        <title>The Natural Products Discovery Center: Release of the First 8490 Sequenced Strains for Exploring Actinobacteria Biosynthetic Diversity.</title>
        <authorList>
            <person name="Kalkreuter E."/>
            <person name="Kautsar S.A."/>
            <person name="Yang D."/>
            <person name="Bader C.D."/>
            <person name="Teijaro C.N."/>
            <person name="Fluegel L."/>
            <person name="Davis C.M."/>
            <person name="Simpson J.R."/>
            <person name="Lauterbach L."/>
            <person name="Steele A.D."/>
            <person name="Gui C."/>
            <person name="Meng S."/>
            <person name="Li G."/>
            <person name="Viehrig K."/>
            <person name="Ye F."/>
            <person name="Su P."/>
            <person name="Kiefer A.F."/>
            <person name="Nichols A."/>
            <person name="Cepeda A.J."/>
            <person name="Yan W."/>
            <person name="Fan B."/>
            <person name="Jiang Y."/>
            <person name="Adhikari A."/>
            <person name="Zheng C.-J."/>
            <person name="Schuster L."/>
            <person name="Cowan T.M."/>
            <person name="Smanski M.J."/>
            <person name="Chevrette M.G."/>
            <person name="De Carvalho L.P.S."/>
            <person name="Shen B."/>
        </authorList>
    </citation>
    <scope>NUCLEOTIDE SEQUENCE [LARGE SCALE GENOMIC DNA]</scope>
    <source>
        <strain evidence="3 4">NPDC053399</strain>
    </source>
</reference>
<protein>
    <submittedName>
        <fullName evidence="3">Alpha/beta fold hydrolase</fullName>
    </submittedName>
</protein>
<keyword evidence="4" id="KW-1185">Reference proteome</keyword>
<keyword evidence="3" id="KW-0378">Hydrolase</keyword>
<sequence length="271" mass="27861">MRQTEFGPAAQGTAGTAGERRPFIRWTEAAGSGPARVYLHGLGSASGPYFAHVAAHPALAGRHSLFVDLPGFGISDRPADFGYSLEEHADAVAAVLEAAGVSGAEVVGHSMGGAVAIVLAHRRPDLVARLVLAEANLDPNPPVGAGSSRIARYGEREFVDGGGFAAVLERVGPIWGATMRLADPVALYRTAVRLARGTEPTMRTMLLDMDIPRTFLVGELSPDVDGRADLVAAGVGVETVPDAGHNMMFDNPEAFAAVLAGAGSAGVSSAA</sequence>
<dbReference type="SUPFAM" id="SSF53474">
    <property type="entry name" value="alpha/beta-Hydrolases"/>
    <property type="match status" value="1"/>
</dbReference>